<organism evidence="1 2">
    <name type="scientific">Holothuria leucospilota</name>
    <name type="common">Black long sea cucumber</name>
    <name type="synonym">Mertensiothuria leucospilota</name>
    <dbReference type="NCBI Taxonomy" id="206669"/>
    <lineage>
        <taxon>Eukaryota</taxon>
        <taxon>Metazoa</taxon>
        <taxon>Echinodermata</taxon>
        <taxon>Eleutherozoa</taxon>
        <taxon>Echinozoa</taxon>
        <taxon>Holothuroidea</taxon>
        <taxon>Aspidochirotacea</taxon>
        <taxon>Aspidochirotida</taxon>
        <taxon>Holothuriidae</taxon>
        <taxon>Holothuria</taxon>
    </lineage>
</organism>
<accession>A0A9Q1CGZ8</accession>
<dbReference type="InterPro" id="IPR013761">
    <property type="entry name" value="SAM/pointed_sf"/>
</dbReference>
<name>A0A9Q1CGZ8_HOLLE</name>
<dbReference type="Proteomes" id="UP001152320">
    <property type="component" value="Chromosome 3"/>
</dbReference>
<evidence type="ECO:0000313" key="1">
    <source>
        <dbReference type="EMBL" id="KAJ8045152.1"/>
    </source>
</evidence>
<dbReference type="AlphaFoldDB" id="A0A9Q1CGZ8"/>
<proteinExistence type="predicted"/>
<dbReference type="EMBL" id="JAIZAY010000003">
    <property type="protein sequence ID" value="KAJ8045152.1"/>
    <property type="molecule type" value="Genomic_DNA"/>
</dbReference>
<reference evidence="1" key="1">
    <citation type="submission" date="2021-10" db="EMBL/GenBank/DDBJ databases">
        <title>Tropical sea cucumber genome reveals ecological adaptation and Cuvierian tubules defense mechanism.</title>
        <authorList>
            <person name="Chen T."/>
        </authorList>
    </citation>
    <scope>NUCLEOTIDE SEQUENCE</scope>
    <source>
        <strain evidence="1">Nanhai2018</strain>
        <tissue evidence="1">Muscle</tissue>
    </source>
</reference>
<sequence>MGTWSVYYSRWLICLSYLGTIDEDSENRTSWEKLGKILPQRLIHVQQRMEHDIVGKVLVQLSTSQLQQMGIRNEKHRVDIYEKIIKLRLKHEQVELKLLRKTPQTPKPS</sequence>
<gene>
    <name evidence="1" type="ORF">HOLleu_08096</name>
</gene>
<dbReference type="SUPFAM" id="SSF47769">
    <property type="entry name" value="SAM/Pointed domain"/>
    <property type="match status" value="1"/>
</dbReference>
<evidence type="ECO:0000313" key="2">
    <source>
        <dbReference type="Proteomes" id="UP001152320"/>
    </source>
</evidence>
<dbReference type="Gene3D" id="1.10.150.50">
    <property type="entry name" value="Transcription Factor, Ets-1"/>
    <property type="match status" value="1"/>
</dbReference>
<dbReference type="OrthoDB" id="434324at2759"/>
<keyword evidence="2" id="KW-1185">Reference proteome</keyword>
<protein>
    <recommendedName>
        <fullName evidence="3">SAM domain-containing protein</fullName>
    </recommendedName>
</protein>
<evidence type="ECO:0008006" key="3">
    <source>
        <dbReference type="Google" id="ProtNLM"/>
    </source>
</evidence>
<comment type="caution">
    <text evidence="1">The sequence shown here is derived from an EMBL/GenBank/DDBJ whole genome shotgun (WGS) entry which is preliminary data.</text>
</comment>